<proteinExistence type="predicted"/>
<name>A0A1W1H9C7_9BACT</name>
<evidence type="ECO:0000313" key="2">
    <source>
        <dbReference type="Proteomes" id="UP000191931"/>
    </source>
</evidence>
<gene>
    <name evidence="1" type="ORF">MTBBW1_1670060</name>
</gene>
<dbReference type="STRING" id="1246637.MTBBW1_1670060"/>
<evidence type="ECO:0000313" key="1">
    <source>
        <dbReference type="EMBL" id="SLM29044.1"/>
    </source>
</evidence>
<sequence>MGLTTQDILKKINYIEADMEIHRQIIFSIPSDNKQEIENTLRLISQKKDQVAKLRTQIKEIDPEEFERIVRFEEASAKFKKLASEKKFKEIIALSESQECILKLKNNDSLPCLVKAKDESGEWTVLTFDGEIRTYSGDEVEI</sequence>
<dbReference type="RefSeq" id="WP_080805687.1">
    <property type="nucleotide sequence ID" value="NZ_LT828551.1"/>
</dbReference>
<organism evidence="1 2">
    <name type="scientific">Desulfamplus magnetovallimortis</name>
    <dbReference type="NCBI Taxonomy" id="1246637"/>
    <lineage>
        <taxon>Bacteria</taxon>
        <taxon>Pseudomonadati</taxon>
        <taxon>Thermodesulfobacteriota</taxon>
        <taxon>Desulfobacteria</taxon>
        <taxon>Desulfobacterales</taxon>
        <taxon>Desulfobacteraceae</taxon>
        <taxon>Desulfamplus</taxon>
    </lineage>
</organism>
<reference evidence="1 2" key="1">
    <citation type="submission" date="2017-03" db="EMBL/GenBank/DDBJ databases">
        <authorList>
            <person name="Afonso C.L."/>
            <person name="Miller P.J."/>
            <person name="Scott M.A."/>
            <person name="Spackman E."/>
            <person name="Goraichik I."/>
            <person name="Dimitrov K.M."/>
            <person name="Suarez D.L."/>
            <person name="Swayne D.E."/>
        </authorList>
    </citation>
    <scope>NUCLEOTIDE SEQUENCE [LARGE SCALE GENOMIC DNA]</scope>
    <source>
        <strain evidence="1">PRJEB14757</strain>
    </source>
</reference>
<dbReference type="EMBL" id="FWEV01000076">
    <property type="protein sequence ID" value="SLM29044.1"/>
    <property type="molecule type" value="Genomic_DNA"/>
</dbReference>
<accession>A0A1W1H9C7</accession>
<dbReference type="OrthoDB" id="5421829at2"/>
<keyword evidence="2" id="KW-1185">Reference proteome</keyword>
<protein>
    <submittedName>
        <fullName evidence="1">Uncharacterized protein</fullName>
    </submittedName>
</protein>
<dbReference type="Proteomes" id="UP000191931">
    <property type="component" value="Unassembled WGS sequence"/>
</dbReference>
<dbReference type="AlphaFoldDB" id="A0A1W1H9C7"/>